<gene>
    <name evidence="1" type="ORF">MELIAE_LOCUS6768</name>
</gene>
<organism evidence="1 2">
    <name type="scientific">Brassicogethes aeneus</name>
    <name type="common">Rape pollen beetle</name>
    <name type="synonym">Meligethes aeneus</name>
    <dbReference type="NCBI Taxonomy" id="1431903"/>
    <lineage>
        <taxon>Eukaryota</taxon>
        <taxon>Metazoa</taxon>
        <taxon>Ecdysozoa</taxon>
        <taxon>Arthropoda</taxon>
        <taxon>Hexapoda</taxon>
        <taxon>Insecta</taxon>
        <taxon>Pterygota</taxon>
        <taxon>Neoptera</taxon>
        <taxon>Endopterygota</taxon>
        <taxon>Coleoptera</taxon>
        <taxon>Polyphaga</taxon>
        <taxon>Cucujiformia</taxon>
        <taxon>Nitidulidae</taxon>
        <taxon>Meligethinae</taxon>
        <taxon>Brassicogethes</taxon>
    </lineage>
</organism>
<accession>A0A9P0B4N0</accession>
<dbReference type="Proteomes" id="UP001154078">
    <property type="component" value="Chromosome 4"/>
</dbReference>
<dbReference type="AlphaFoldDB" id="A0A9P0B4N0"/>
<dbReference type="EMBL" id="OV121135">
    <property type="protein sequence ID" value="CAH0555386.1"/>
    <property type="molecule type" value="Genomic_DNA"/>
</dbReference>
<protein>
    <recommendedName>
        <fullName evidence="3">Zinc finger MYM-type protein 1-like</fullName>
    </recommendedName>
</protein>
<keyword evidence="2" id="KW-1185">Reference proteome</keyword>
<proteinExistence type="predicted"/>
<dbReference type="OrthoDB" id="6741521at2759"/>
<evidence type="ECO:0008006" key="3">
    <source>
        <dbReference type="Google" id="ProtNLM"/>
    </source>
</evidence>
<evidence type="ECO:0000313" key="1">
    <source>
        <dbReference type="EMBL" id="CAH0555386.1"/>
    </source>
</evidence>
<reference evidence="1" key="1">
    <citation type="submission" date="2021-12" db="EMBL/GenBank/DDBJ databases">
        <authorList>
            <person name="King R."/>
        </authorList>
    </citation>
    <scope>NUCLEOTIDE SEQUENCE</scope>
</reference>
<name>A0A9P0B4N0_BRAAE</name>
<sequence length="181" mass="21384">MAPARCSGNKLLIKKKGRHNPDLRIHYTSAGKGRTYNRVFNRNIYEKYEWICGCSVTNKLFCFMCLIFKKNKLRAWNKHGLVDLKHIAERAKKHENSVSRIKIGEWTLCTKISSSIYYRISRGTDVYPKYHSGVKYTKEKHSFREIMQSSPVTELLCLLQYGLWIHIVKLYSWVKNIFDMK</sequence>
<evidence type="ECO:0000313" key="2">
    <source>
        <dbReference type="Proteomes" id="UP001154078"/>
    </source>
</evidence>